<evidence type="ECO:0000256" key="3">
    <source>
        <dbReference type="ARBA" id="ARBA00022741"/>
    </source>
</evidence>
<feature type="domain" description="Protein kinase" evidence="10">
    <location>
        <begin position="61"/>
        <end position="304"/>
    </location>
</feature>
<dbReference type="InterPro" id="IPR017441">
    <property type="entry name" value="Protein_kinase_ATP_BS"/>
</dbReference>
<dbReference type="CDD" id="cd14014">
    <property type="entry name" value="STKc_PknB_like"/>
    <property type="match status" value="1"/>
</dbReference>
<dbReference type="GO" id="GO:0005524">
    <property type="term" value="F:ATP binding"/>
    <property type="evidence" value="ECO:0007669"/>
    <property type="project" value="UniProtKB-UniRule"/>
</dbReference>
<keyword evidence="3 8" id="KW-0547">Nucleotide-binding</keyword>
<dbReference type="SUPFAM" id="SSF56112">
    <property type="entry name" value="Protein kinase-like (PK-like)"/>
    <property type="match status" value="1"/>
</dbReference>
<dbReference type="InterPro" id="IPR000719">
    <property type="entry name" value="Prot_kinase_dom"/>
</dbReference>
<organism evidence="11">
    <name type="scientific">Oceaniferula spumae</name>
    <dbReference type="NCBI Taxonomy" id="2979115"/>
    <lineage>
        <taxon>Bacteria</taxon>
        <taxon>Pseudomonadati</taxon>
        <taxon>Verrucomicrobiota</taxon>
        <taxon>Verrucomicrobiia</taxon>
        <taxon>Verrucomicrobiales</taxon>
        <taxon>Verrucomicrobiaceae</taxon>
        <taxon>Oceaniferula</taxon>
    </lineage>
</organism>
<accession>A0AAT9FQL7</accession>
<feature type="binding site" evidence="8">
    <location>
        <position position="90"/>
    </location>
    <ligand>
        <name>ATP</name>
        <dbReference type="ChEBI" id="CHEBI:30616"/>
    </ligand>
</feature>
<keyword evidence="9" id="KW-0812">Transmembrane</keyword>
<evidence type="ECO:0000256" key="6">
    <source>
        <dbReference type="ARBA" id="ARBA00047899"/>
    </source>
</evidence>
<dbReference type="SMART" id="SM00220">
    <property type="entry name" value="S_TKc"/>
    <property type="match status" value="1"/>
</dbReference>
<keyword evidence="9" id="KW-0472">Membrane</keyword>
<comment type="catalytic activity">
    <reaction evidence="7">
        <text>L-seryl-[protein] + ATP = O-phospho-L-seryl-[protein] + ADP + H(+)</text>
        <dbReference type="Rhea" id="RHEA:17989"/>
        <dbReference type="Rhea" id="RHEA-COMP:9863"/>
        <dbReference type="Rhea" id="RHEA-COMP:11604"/>
        <dbReference type="ChEBI" id="CHEBI:15378"/>
        <dbReference type="ChEBI" id="CHEBI:29999"/>
        <dbReference type="ChEBI" id="CHEBI:30616"/>
        <dbReference type="ChEBI" id="CHEBI:83421"/>
        <dbReference type="ChEBI" id="CHEBI:456216"/>
        <dbReference type="EC" id="2.7.11.1"/>
    </reaction>
</comment>
<evidence type="ECO:0000259" key="10">
    <source>
        <dbReference type="PROSITE" id="PS50011"/>
    </source>
</evidence>
<gene>
    <name evidence="11" type="ORF">NT6N_33500</name>
</gene>
<name>A0AAT9FQL7_9BACT</name>
<dbReference type="FunFam" id="3.30.200.20:FF:000035">
    <property type="entry name" value="Serine/threonine protein kinase Stk1"/>
    <property type="match status" value="1"/>
</dbReference>
<evidence type="ECO:0000256" key="8">
    <source>
        <dbReference type="PROSITE-ProRule" id="PRU10141"/>
    </source>
</evidence>
<evidence type="ECO:0000256" key="1">
    <source>
        <dbReference type="ARBA" id="ARBA00022527"/>
    </source>
</evidence>
<dbReference type="InterPro" id="IPR011009">
    <property type="entry name" value="Kinase-like_dom_sf"/>
</dbReference>
<dbReference type="Pfam" id="PF00069">
    <property type="entry name" value="Pkinase"/>
    <property type="match status" value="1"/>
</dbReference>
<dbReference type="Gene3D" id="1.10.510.10">
    <property type="entry name" value="Transferase(Phosphotransferase) domain 1"/>
    <property type="match status" value="1"/>
</dbReference>
<keyword evidence="5 8" id="KW-0067">ATP-binding</keyword>
<proteinExistence type="predicted"/>
<reference evidence="11" key="1">
    <citation type="submission" date="2024-07" db="EMBL/GenBank/DDBJ databases">
        <title>Complete genome sequence of Verrucomicrobiaceae bacterium NT6N.</title>
        <authorList>
            <person name="Huang C."/>
            <person name="Takami H."/>
            <person name="Hamasaki K."/>
        </authorList>
    </citation>
    <scope>NUCLEOTIDE SEQUENCE</scope>
    <source>
        <strain evidence="11">NT6N</strain>
    </source>
</reference>
<evidence type="ECO:0000256" key="4">
    <source>
        <dbReference type="ARBA" id="ARBA00022777"/>
    </source>
</evidence>
<dbReference type="KEGG" id="osu:NT6N_33500"/>
<dbReference type="AlphaFoldDB" id="A0AAT9FQL7"/>
<dbReference type="InterPro" id="IPR008271">
    <property type="entry name" value="Ser/Thr_kinase_AS"/>
</dbReference>
<protein>
    <recommendedName>
        <fullName evidence="10">Protein kinase domain-containing protein</fullName>
    </recommendedName>
</protein>
<evidence type="ECO:0000256" key="9">
    <source>
        <dbReference type="SAM" id="Phobius"/>
    </source>
</evidence>
<dbReference type="PROSITE" id="PS00107">
    <property type="entry name" value="PROTEIN_KINASE_ATP"/>
    <property type="match status" value="1"/>
</dbReference>
<dbReference type="PROSITE" id="PS00108">
    <property type="entry name" value="PROTEIN_KINASE_ST"/>
    <property type="match status" value="1"/>
</dbReference>
<dbReference type="Gene3D" id="3.30.200.20">
    <property type="entry name" value="Phosphorylase Kinase, domain 1"/>
    <property type="match status" value="1"/>
</dbReference>
<comment type="catalytic activity">
    <reaction evidence="6">
        <text>L-threonyl-[protein] + ATP = O-phospho-L-threonyl-[protein] + ADP + H(+)</text>
        <dbReference type="Rhea" id="RHEA:46608"/>
        <dbReference type="Rhea" id="RHEA-COMP:11060"/>
        <dbReference type="Rhea" id="RHEA-COMP:11605"/>
        <dbReference type="ChEBI" id="CHEBI:15378"/>
        <dbReference type="ChEBI" id="CHEBI:30013"/>
        <dbReference type="ChEBI" id="CHEBI:30616"/>
        <dbReference type="ChEBI" id="CHEBI:61977"/>
        <dbReference type="ChEBI" id="CHEBI:456216"/>
        <dbReference type="EC" id="2.7.11.1"/>
    </reaction>
</comment>
<dbReference type="EMBL" id="AP026866">
    <property type="protein sequence ID" value="BDS08310.1"/>
    <property type="molecule type" value="Genomic_DNA"/>
</dbReference>
<feature type="transmembrane region" description="Helical" evidence="9">
    <location>
        <begin position="321"/>
        <end position="346"/>
    </location>
</feature>
<keyword evidence="9" id="KW-1133">Transmembrane helix</keyword>
<evidence type="ECO:0000256" key="2">
    <source>
        <dbReference type="ARBA" id="ARBA00022679"/>
    </source>
</evidence>
<dbReference type="PROSITE" id="PS50011">
    <property type="entry name" value="PROTEIN_KINASE_DOM"/>
    <property type="match status" value="1"/>
</dbReference>
<keyword evidence="1" id="KW-0723">Serine/threonine-protein kinase</keyword>
<evidence type="ECO:0000256" key="5">
    <source>
        <dbReference type="ARBA" id="ARBA00022840"/>
    </source>
</evidence>
<keyword evidence="4" id="KW-0418">Kinase</keyword>
<evidence type="ECO:0000313" key="11">
    <source>
        <dbReference type="EMBL" id="BDS08310.1"/>
    </source>
</evidence>
<dbReference type="GO" id="GO:0004674">
    <property type="term" value="F:protein serine/threonine kinase activity"/>
    <property type="evidence" value="ECO:0007669"/>
    <property type="project" value="UniProtKB-KW"/>
</dbReference>
<keyword evidence="2" id="KW-0808">Transferase</keyword>
<dbReference type="PANTHER" id="PTHR43289:SF6">
    <property type="entry name" value="SERINE_THREONINE-PROTEIN KINASE NEKL-3"/>
    <property type="match status" value="1"/>
</dbReference>
<evidence type="ECO:0000256" key="7">
    <source>
        <dbReference type="ARBA" id="ARBA00048679"/>
    </source>
</evidence>
<feature type="transmembrane region" description="Helical" evidence="9">
    <location>
        <begin position="480"/>
        <end position="503"/>
    </location>
</feature>
<sequence>MIDSQSICPDCGIELPSDSPQHLCPSCLLKQAFVSHTVESKYSPISPPPSPEEIADKFPQFEITECLGRGGMGVVYKARQKSLNRWVAIKVLAPERVDDEKFAERFAREAQTLAQLNHSNIVTVHDYGETDGLYYIVMEFVDGVNVRDLLRDGKIEPTQALSIVPPICEALQYAHDKGIVHRDIKPENLLIDRDGRVKIADFGIASIIGTCSEVSGTPPYMAPEQGTHAKVDHRADIYALGVVLYEMLTGERPNRDFTTPFQKCGTDVRIDEMVNRALEREPDRRYQSATEFRTVVETIAAPAISPPPNVSQPKRGMFRRFWWMFLVMIPVGVLFGIGAGSIYAYVTPKKYESNTIIEIKRPPGDFTSSVSLSTSIAALSARETLSDVSSSLDLEQRWKLNEDQVINRLESMIVASQRRGTDLIELKVRGSNRVDNMEIANRIPMIMQARMSELPDGKMEFVVHEEATIPENPFSPNIPLILTTAAVLGFTLSPLAALVTIPLQNRIFPDRKK</sequence>
<dbReference type="PANTHER" id="PTHR43289">
    <property type="entry name" value="MITOGEN-ACTIVATED PROTEIN KINASE KINASE KINASE 20-RELATED"/>
    <property type="match status" value="1"/>
</dbReference>